<dbReference type="RefSeq" id="WP_259862358.1">
    <property type="nucleotide sequence ID" value="NZ_BAAAST010000005.1"/>
</dbReference>
<dbReference type="InterPro" id="IPR036365">
    <property type="entry name" value="PGBD-like_sf"/>
</dbReference>
<evidence type="ECO:0008006" key="4">
    <source>
        <dbReference type="Google" id="ProtNLM"/>
    </source>
</evidence>
<gene>
    <name evidence="2" type="ORF">Dfulv_09795</name>
</gene>
<keyword evidence="3" id="KW-1185">Reference proteome</keyword>
<reference evidence="2" key="2">
    <citation type="submission" date="2022-09" db="EMBL/GenBank/DDBJ databases">
        <title>Biosynthetic gene clusters of Dactylosporangioum fulvum.</title>
        <authorList>
            <person name="Caradec T."/>
        </authorList>
    </citation>
    <scope>NUCLEOTIDE SEQUENCE</scope>
    <source>
        <strain evidence="2">NRRL B-16292</strain>
    </source>
</reference>
<dbReference type="Gene3D" id="1.10.101.10">
    <property type="entry name" value="PGBD-like superfamily/PGBD"/>
    <property type="match status" value="1"/>
</dbReference>
<keyword evidence="1" id="KW-0732">Signal</keyword>
<accession>A0ABY5W3H4</accession>
<feature type="chain" id="PRO_5045307101" description="Peptidoglycan binding-like domain-containing protein" evidence="1">
    <location>
        <begin position="22"/>
        <end position="143"/>
    </location>
</feature>
<dbReference type="SUPFAM" id="SSF47090">
    <property type="entry name" value="PGBD-like"/>
    <property type="match status" value="1"/>
</dbReference>
<evidence type="ECO:0000313" key="2">
    <source>
        <dbReference type="EMBL" id="UWP84497.1"/>
    </source>
</evidence>
<reference evidence="2" key="1">
    <citation type="submission" date="2021-04" db="EMBL/GenBank/DDBJ databases">
        <authorList>
            <person name="Hartkoorn R.C."/>
            <person name="Beaudoing E."/>
            <person name="Hot D."/>
        </authorList>
    </citation>
    <scope>NUCLEOTIDE SEQUENCE</scope>
    <source>
        <strain evidence="2">NRRL B-16292</strain>
    </source>
</reference>
<organism evidence="2 3">
    <name type="scientific">Dactylosporangium fulvum</name>
    <dbReference type="NCBI Taxonomy" id="53359"/>
    <lineage>
        <taxon>Bacteria</taxon>
        <taxon>Bacillati</taxon>
        <taxon>Actinomycetota</taxon>
        <taxon>Actinomycetes</taxon>
        <taxon>Micromonosporales</taxon>
        <taxon>Micromonosporaceae</taxon>
        <taxon>Dactylosporangium</taxon>
    </lineage>
</organism>
<dbReference type="InterPro" id="IPR036366">
    <property type="entry name" value="PGBDSf"/>
</dbReference>
<protein>
    <recommendedName>
        <fullName evidence="4">Peptidoglycan binding-like domain-containing protein</fullName>
    </recommendedName>
</protein>
<dbReference type="EMBL" id="CP073720">
    <property type="protein sequence ID" value="UWP84497.1"/>
    <property type="molecule type" value="Genomic_DNA"/>
</dbReference>
<dbReference type="Proteomes" id="UP001059617">
    <property type="component" value="Chromosome"/>
</dbReference>
<sequence length="143" mass="15755">MRKIAHVLVAVVVGLSTALVAAEPASAAVPVCNTYLQKGAIKVPAAGRDPHCWMQVGHTGWGVRILQMSLKYCYGSYLESIGFPYRVDDDGEYGPITREALRQVQKLEATRVPWTVDADGIYGWVTANSIYHTTGISYDCYRM</sequence>
<name>A0ABY5W3H4_9ACTN</name>
<evidence type="ECO:0000256" key="1">
    <source>
        <dbReference type="SAM" id="SignalP"/>
    </source>
</evidence>
<feature type="signal peptide" evidence="1">
    <location>
        <begin position="1"/>
        <end position="21"/>
    </location>
</feature>
<proteinExistence type="predicted"/>
<evidence type="ECO:0000313" key="3">
    <source>
        <dbReference type="Proteomes" id="UP001059617"/>
    </source>
</evidence>